<dbReference type="InterPro" id="IPR011108">
    <property type="entry name" value="RMMBL"/>
</dbReference>
<dbReference type="PANTHER" id="PTHR11203:SF37">
    <property type="entry name" value="INTEGRATOR COMPLEX SUBUNIT 11"/>
    <property type="match status" value="1"/>
</dbReference>
<evidence type="ECO:0000259" key="3">
    <source>
        <dbReference type="SMART" id="SM01027"/>
    </source>
</evidence>
<dbReference type="InterPro" id="IPR050698">
    <property type="entry name" value="MBL"/>
</dbReference>
<comment type="caution">
    <text evidence="4">The sequence shown here is derived from an EMBL/GenBank/DDBJ whole genome shotgun (WGS) entry which is preliminary data.</text>
</comment>
<name>V4RLC1_9HYPH</name>
<dbReference type="AlphaFoldDB" id="V4RLC1"/>
<gene>
    <name evidence="4" type="ORF">N177_2479</name>
</gene>
<feature type="domain" description="Beta-Casp" evidence="3">
    <location>
        <begin position="257"/>
        <end position="377"/>
    </location>
</feature>
<protein>
    <submittedName>
        <fullName evidence="4">Metallo-beta-lactamase family protein, RNA-specific</fullName>
    </submittedName>
</protein>
<dbReference type="InterPro" id="IPR001279">
    <property type="entry name" value="Metallo-B-lactamas"/>
</dbReference>
<sequence>MTVELHFHGASRTVTGSCFQLRTDRARILVDCGMFQGPKTEKELNYRPFPFGPGSVDALLLTHAHIDHSGLVPKLVKAGFEGRIFATRATRDLCSVMLPDSGFIQEMEVEQLNRRNARRGRAEVEPIYTAADADQAMLQFTPVAYEAWTEVADGIRARYWNAGHLLGSASIEVEVAAGAKPLRILFSGDIGPDHKLLQFDPEAPAGWDYVVCESTYGDEERHDASPERRRRLLKEEVEGAERRGGALVIPSFAVERTQELLTDLVELMERGEVRRAPIFIDSPLATKASAIFESHASEIEDGPLLRRAMSAENVRFTESVEQSKGIDRLTGFHIVIAASGMCEAGRIRHHLKARLWRREATVLIVGYQAQGTLGRILQEGAKRVRIMGEEIEVRAQIRTLDVYSGHADGPQLRRWIEKRLPIRHGLFLVHGEEEALSGLKGRAAQLMPEEHVVVPALDDVFGLTRDGLRVPDRQGKRRILPTQTAQLDWHNDLSKLLLDIGETMDHAADDRARGVIIRRLRRALEETETETGNGPA</sequence>
<dbReference type="Pfam" id="PF10996">
    <property type="entry name" value="Beta-Casp"/>
    <property type="match status" value="1"/>
</dbReference>
<accession>V4RLC1</accession>
<dbReference type="STRING" id="631454.N177_2479"/>
<dbReference type="GO" id="GO:0016787">
    <property type="term" value="F:hydrolase activity"/>
    <property type="evidence" value="ECO:0007669"/>
    <property type="project" value="UniProtKB-KW"/>
</dbReference>
<dbReference type="CDD" id="cd16295">
    <property type="entry name" value="TTHA0252-CPSF-like_MBL-fold"/>
    <property type="match status" value="1"/>
</dbReference>
<dbReference type="Pfam" id="PF07521">
    <property type="entry name" value="RMMBL"/>
    <property type="match status" value="1"/>
</dbReference>
<organism evidence="4 5">
    <name type="scientific">Lutibaculum baratangense AMV1</name>
    <dbReference type="NCBI Taxonomy" id="631454"/>
    <lineage>
        <taxon>Bacteria</taxon>
        <taxon>Pseudomonadati</taxon>
        <taxon>Pseudomonadota</taxon>
        <taxon>Alphaproteobacteria</taxon>
        <taxon>Hyphomicrobiales</taxon>
        <taxon>Tepidamorphaceae</taxon>
        <taxon>Lutibaculum</taxon>
    </lineage>
</organism>
<dbReference type="Gene3D" id="3.40.50.10890">
    <property type="match status" value="1"/>
</dbReference>
<reference evidence="4 5" key="1">
    <citation type="journal article" date="2014" name="Genome Announc.">
        <title>Draft Genome Sequence of Lutibaculum baratangense Strain AMV1T, Isolated from a Mud Volcano in Andamans, India.</title>
        <authorList>
            <person name="Singh A."/>
            <person name="Sreenivas A."/>
            <person name="Sathyanarayana Reddy G."/>
            <person name="Pinnaka A.K."/>
            <person name="Shivaji S."/>
        </authorList>
    </citation>
    <scope>NUCLEOTIDE SEQUENCE [LARGE SCALE GENOMIC DNA]</scope>
    <source>
        <strain evidence="4 5">AMV1</strain>
    </source>
</reference>
<evidence type="ECO:0000259" key="2">
    <source>
        <dbReference type="SMART" id="SM00849"/>
    </source>
</evidence>
<evidence type="ECO:0000313" key="5">
    <source>
        <dbReference type="Proteomes" id="UP000017819"/>
    </source>
</evidence>
<keyword evidence="1" id="KW-0378">Hydrolase</keyword>
<dbReference type="RefSeq" id="WP_023432608.1">
    <property type="nucleotide sequence ID" value="NZ_AWXZ01000035.1"/>
</dbReference>
<dbReference type="Proteomes" id="UP000017819">
    <property type="component" value="Unassembled WGS sequence"/>
</dbReference>
<dbReference type="SMART" id="SM01027">
    <property type="entry name" value="Beta-Casp"/>
    <property type="match status" value="1"/>
</dbReference>
<keyword evidence="5" id="KW-1185">Reference proteome</keyword>
<dbReference type="Pfam" id="PF00753">
    <property type="entry name" value="Lactamase_B"/>
    <property type="match status" value="1"/>
</dbReference>
<dbReference type="OrthoDB" id="9803916at2"/>
<dbReference type="SUPFAM" id="SSF56281">
    <property type="entry name" value="Metallo-hydrolase/oxidoreductase"/>
    <property type="match status" value="1"/>
</dbReference>
<dbReference type="GO" id="GO:0004521">
    <property type="term" value="F:RNA endonuclease activity"/>
    <property type="evidence" value="ECO:0007669"/>
    <property type="project" value="TreeGrafter"/>
</dbReference>
<proteinExistence type="predicted"/>
<evidence type="ECO:0000313" key="4">
    <source>
        <dbReference type="EMBL" id="ESR24030.1"/>
    </source>
</evidence>
<dbReference type="PATRIC" id="fig|631454.5.peg.2448"/>
<evidence type="ECO:0000256" key="1">
    <source>
        <dbReference type="ARBA" id="ARBA00022801"/>
    </source>
</evidence>
<dbReference type="SMART" id="SM00849">
    <property type="entry name" value="Lactamase_B"/>
    <property type="match status" value="1"/>
</dbReference>
<dbReference type="EMBL" id="AWXZ01000035">
    <property type="protein sequence ID" value="ESR24030.1"/>
    <property type="molecule type" value="Genomic_DNA"/>
</dbReference>
<dbReference type="PANTHER" id="PTHR11203">
    <property type="entry name" value="CLEAVAGE AND POLYADENYLATION SPECIFICITY FACTOR FAMILY MEMBER"/>
    <property type="match status" value="1"/>
</dbReference>
<dbReference type="Gene3D" id="3.60.15.10">
    <property type="entry name" value="Ribonuclease Z/Hydroxyacylglutathione hydrolase-like"/>
    <property type="match status" value="1"/>
</dbReference>
<dbReference type="InterPro" id="IPR036866">
    <property type="entry name" value="RibonucZ/Hydroxyglut_hydro"/>
</dbReference>
<dbReference type="eggNOG" id="COG1236">
    <property type="taxonomic scope" value="Bacteria"/>
</dbReference>
<dbReference type="InterPro" id="IPR022712">
    <property type="entry name" value="Beta_Casp"/>
</dbReference>
<feature type="domain" description="Metallo-beta-lactamase" evidence="2">
    <location>
        <begin position="15"/>
        <end position="252"/>
    </location>
</feature>